<evidence type="ECO:0000256" key="1">
    <source>
        <dbReference type="ARBA" id="ARBA00022801"/>
    </source>
</evidence>
<dbReference type="SUPFAM" id="SSF63817">
    <property type="entry name" value="Sortase"/>
    <property type="match status" value="1"/>
</dbReference>
<feature type="transmembrane region" description="Helical" evidence="3">
    <location>
        <begin position="324"/>
        <end position="342"/>
    </location>
</feature>
<keyword evidence="3" id="KW-0472">Membrane</keyword>
<protein>
    <submittedName>
        <fullName evidence="4">Unannotated protein</fullName>
    </submittedName>
</protein>
<dbReference type="Pfam" id="PF04203">
    <property type="entry name" value="Sortase"/>
    <property type="match status" value="1"/>
</dbReference>
<gene>
    <name evidence="4" type="ORF">UFOPK2754_00136</name>
    <name evidence="5" type="ORF">UFOPK3139_01548</name>
    <name evidence="6" type="ORF">UFOPK3543_00480</name>
    <name evidence="7" type="ORF">UFOPK3967_02903</name>
</gene>
<dbReference type="EMBL" id="CAFBMH010000010">
    <property type="protein sequence ID" value="CAB4894244.1"/>
    <property type="molecule type" value="Genomic_DNA"/>
</dbReference>
<dbReference type="CDD" id="cd05830">
    <property type="entry name" value="Sortase_E"/>
    <property type="match status" value="1"/>
</dbReference>
<dbReference type="InterPro" id="IPR042003">
    <property type="entry name" value="Sortase_E"/>
</dbReference>
<feature type="region of interest" description="Disordered" evidence="2">
    <location>
        <begin position="250"/>
        <end position="291"/>
    </location>
</feature>
<keyword evidence="3" id="KW-0812">Transmembrane</keyword>
<reference evidence="4" key="1">
    <citation type="submission" date="2020-05" db="EMBL/GenBank/DDBJ databases">
        <authorList>
            <person name="Chiriac C."/>
            <person name="Salcher M."/>
            <person name="Ghai R."/>
            <person name="Kavagutti S V."/>
        </authorList>
    </citation>
    <scope>NUCLEOTIDE SEQUENCE</scope>
</reference>
<feature type="transmembrane region" description="Helical" evidence="3">
    <location>
        <begin position="6"/>
        <end position="29"/>
    </location>
</feature>
<feature type="compositionally biased region" description="Low complexity" evidence="2">
    <location>
        <begin position="250"/>
        <end position="270"/>
    </location>
</feature>
<name>A0A6J6RTZ7_9ZZZZ</name>
<proteinExistence type="predicted"/>
<dbReference type="InterPro" id="IPR053465">
    <property type="entry name" value="Sortase_Class_E"/>
</dbReference>
<organism evidence="4">
    <name type="scientific">freshwater metagenome</name>
    <dbReference type="NCBI Taxonomy" id="449393"/>
    <lineage>
        <taxon>unclassified sequences</taxon>
        <taxon>metagenomes</taxon>
        <taxon>ecological metagenomes</taxon>
    </lineage>
</organism>
<evidence type="ECO:0000256" key="2">
    <source>
        <dbReference type="SAM" id="MobiDB-lite"/>
    </source>
</evidence>
<evidence type="ECO:0000313" key="5">
    <source>
        <dbReference type="EMBL" id="CAB4831739.1"/>
    </source>
</evidence>
<evidence type="ECO:0000313" key="4">
    <source>
        <dbReference type="EMBL" id="CAB4725841.1"/>
    </source>
</evidence>
<dbReference type="AlphaFoldDB" id="A0A6J6RTZ7"/>
<dbReference type="EMBL" id="CAFBOS010000265">
    <property type="protein sequence ID" value="CAB5023450.1"/>
    <property type="molecule type" value="Genomic_DNA"/>
</dbReference>
<feature type="transmembrane region" description="Helical" evidence="3">
    <location>
        <begin position="300"/>
        <end position="318"/>
    </location>
</feature>
<evidence type="ECO:0000256" key="3">
    <source>
        <dbReference type="SAM" id="Phobius"/>
    </source>
</evidence>
<accession>A0A6J6RTZ7</accession>
<evidence type="ECO:0000313" key="6">
    <source>
        <dbReference type="EMBL" id="CAB4894244.1"/>
    </source>
</evidence>
<keyword evidence="3" id="KW-1133">Transmembrane helix</keyword>
<sequence length="352" mass="36965">MLTRVLSAIGWIFIGAGLLLLLFVAYQLWGTGLQEARAQDSLDRQFAVRLANVEPTGTVITTITPTTVPRGTPATTAIPATPPSTTLVVEATGPVATTPVNVAPGEALARIRIPKIGVDKLVVEGVAVDDLRKGPGHYRSTPQPGQAGNAAIAGHRTTYGAPFSRIDELAPGDKITVTTLQGTWSYVVIGAPDDPTSGHFIVKPTDVWVLDDFSDNRLTLTACHPKFSADQRIVVVAKLVESPVAESTASTPAAAGTSASGTGAATPGATVGDVPGLATAADDPSLDEGLGGDPDARTPALVWGLVFFAMLAGVWRLSICWRRWPAYAVAVVPMAIVLFSWFEQLDRWMPAR</sequence>
<dbReference type="NCBIfam" id="TIGR01076">
    <property type="entry name" value="sortase_fam"/>
    <property type="match status" value="1"/>
</dbReference>
<dbReference type="NCBIfam" id="NF033747">
    <property type="entry name" value="class_E_sortase"/>
    <property type="match status" value="1"/>
</dbReference>
<evidence type="ECO:0000313" key="7">
    <source>
        <dbReference type="EMBL" id="CAB5023450.1"/>
    </source>
</evidence>
<dbReference type="InterPro" id="IPR005754">
    <property type="entry name" value="Sortase"/>
</dbReference>
<dbReference type="InterPro" id="IPR023365">
    <property type="entry name" value="Sortase_dom-sf"/>
</dbReference>
<dbReference type="GO" id="GO:0016787">
    <property type="term" value="F:hydrolase activity"/>
    <property type="evidence" value="ECO:0007669"/>
    <property type="project" value="UniProtKB-KW"/>
</dbReference>
<keyword evidence="1" id="KW-0378">Hydrolase</keyword>
<dbReference type="EMBL" id="CAFABA010000059">
    <property type="protein sequence ID" value="CAB4831739.1"/>
    <property type="molecule type" value="Genomic_DNA"/>
</dbReference>
<dbReference type="Gene3D" id="2.40.260.10">
    <property type="entry name" value="Sortase"/>
    <property type="match status" value="1"/>
</dbReference>
<dbReference type="EMBL" id="CAEZYR010000003">
    <property type="protein sequence ID" value="CAB4725841.1"/>
    <property type="molecule type" value="Genomic_DNA"/>
</dbReference>